<feature type="domain" description="Heterokaryon incompatibility" evidence="1">
    <location>
        <begin position="138"/>
        <end position="295"/>
    </location>
</feature>
<dbReference type="Proteomes" id="UP000316270">
    <property type="component" value="Chromosome 18"/>
</dbReference>
<accession>A0A517LQA6</accession>
<dbReference type="EMBL" id="CP042202">
    <property type="protein sequence ID" value="QDS77753.1"/>
    <property type="molecule type" value="Genomic_DNA"/>
</dbReference>
<sequence length="749" mass="86311">MSDYAYKPLNLAENEIRVIKILPPGSTTMATDLVHVSISHVSLEDLRPEFEQFVANEAQPFTFEVAKPWIQREIPEDCSNVSKFSSWRLFTGLDLRQDLVGILGIDSTNLPDFLDLGRNPPPPIGEVPVSHRFNWGDFEALSYCWESDVCEKDVLVDGSLVQIPKNLEAMLQKLQYLPEVESGMHFWIDGLCIDQNNISEKNHQVQLMKRIYTEALCVIVWLGDGDDESDQAMDALARIAGFEQQVEEKKSRLSKETLDNRRRQSIRDWMSAISWAPVVDLLSRNYWKRMWIIQELALNHTMTLFMCGNRQVPRQVVWGACGFIEGWSREIDQALIEQCRASSSSIPTDHDIFQIAYDVYSLFMLDLNAEIHSFDRLLDLARKSKVKDPKDKVYGLLGLLAQPIAPDYRKSIMEIYMEFGMVILQNSTRLDGLLSWCNFEKESLLPSWTPDWEKPFKRRHMQWFRKWQAGGNCDPTWSASRSGRSLQVRGVLLDVVKDVSYTPCQNLPYRKVRISNVIPFCTPKTFGRYENFTILKKAMHRTMLHAHQITNEASSLLEIYWVSWDEIEASDAQDLQLSDFWTYGMAPVCGDMRLNSWKEVDRFRQTNASFSIFGHPFKDLFPDMRQYRVESLPVINNACLPGQENPVPRKHTPHELTEHHFRNMRIANVGLRGRRLITTKTGFLGLAAKQVDVDDVIAVLYGCNFPVVLRPHGIEYKYIGECYIDGIMNGEALEAQKRGDLREVEIMLC</sequence>
<keyword evidence="3" id="KW-1185">Reference proteome</keyword>
<dbReference type="Pfam" id="PF26639">
    <property type="entry name" value="Het-6_barrel"/>
    <property type="match status" value="1"/>
</dbReference>
<evidence type="ECO:0000313" key="2">
    <source>
        <dbReference type="EMBL" id="QDS77753.1"/>
    </source>
</evidence>
<protein>
    <recommendedName>
        <fullName evidence="1">Heterokaryon incompatibility domain-containing protein</fullName>
    </recommendedName>
</protein>
<organism evidence="2 3">
    <name type="scientific">Venturia effusa</name>
    <dbReference type="NCBI Taxonomy" id="50376"/>
    <lineage>
        <taxon>Eukaryota</taxon>
        <taxon>Fungi</taxon>
        <taxon>Dikarya</taxon>
        <taxon>Ascomycota</taxon>
        <taxon>Pezizomycotina</taxon>
        <taxon>Dothideomycetes</taxon>
        <taxon>Pleosporomycetidae</taxon>
        <taxon>Venturiales</taxon>
        <taxon>Venturiaceae</taxon>
        <taxon>Venturia</taxon>
    </lineage>
</organism>
<dbReference type="InterPro" id="IPR010730">
    <property type="entry name" value="HET"/>
</dbReference>
<dbReference type="Pfam" id="PF06985">
    <property type="entry name" value="HET"/>
    <property type="match status" value="1"/>
</dbReference>
<dbReference type="AlphaFoldDB" id="A0A517LQA6"/>
<reference evidence="2 3" key="1">
    <citation type="submission" date="2019-07" db="EMBL/GenBank/DDBJ databases">
        <title>Finished genome of Venturia effusa.</title>
        <authorList>
            <person name="Young C.A."/>
            <person name="Cox M.P."/>
            <person name="Ganley A.R.D."/>
            <person name="David W.J."/>
        </authorList>
    </citation>
    <scope>NUCLEOTIDE SEQUENCE [LARGE SCALE GENOMIC DNA]</scope>
    <source>
        <strain evidence="3">albino</strain>
    </source>
</reference>
<dbReference type="PANTHER" id="PTHR24148:SF64">
    <property type="entry name" value="HETEROKARYON INCOMPATIBILITY DOMAIN-CONTAINING PROTEIN"/>
    <property type="match status" value="1"/>
</dbReference>
<dbReference type="InterPro" id="IPR052895">
    <property type="entry name" value="HetReg/Transcr_Mod"/>
</dbReference>
<name>A0A517LQA6_9PEZI</name>
<dbReference type="OrthoDB" id="2157530at2759"/>
<evidence type="ECO:0000259" key="1">
    <source>
        <dbReference type="Pfam" id="PF06985"/>
    </source>
</evidence>
<gene>
    <name evidence="2" type="ORF">FKW77_004831</name>
</gene>
<evidence type="ECO:0000313" key="3">
    <source>
        <dbReference type="Proteomes" id="UP000316270"/>
    </source>
</evidence>
<proteinExistence type="predicted"/>
<dbReference type="PANTHER" id="PTHR24148">
    <property type="entry name" value="ANKYRIN REPEAT DOMAIN-CONTAINING PROTEIN 39 HOMOLOG-RELATED"/>
    <property type="match status" value="1"/>
</dbReference>